<evidence type="ECO:0000256" key="1">
    <source>
        <dbReference type="ARBA" id="ARBA00005953"/>
    </source>
</evidence>
<dbReference type="RefSeq" id="WP_062193751.1">
    <property type="nucleotide sequence ID" value="NZ_DF967965.1"/>
</dbReference>
<dbReference type="OrthoDB" id="9799036at2"/>
<dbReference type="GO" id="GO:0047617">
    <property type="term" value="F:fatty acyl-CoA hydrolase activity"/>
    <property type="evidence" value="ECO:0007669"/>
    <property type="project" value="TreeGrafter"/>
</dbReference>
<dbReference type="CDD" id="cd00586">
    <property type="entry name" value="4HBT"/>
    <property type="match status" value="1"/>
</dbReference>
<keyword evidence="2" id="KW-0378">Hydrolase</keyword>
<dbReference type="STRING" id="229919.GCA_001050195_02270"/>
<gene>
    <name evidence="3" type="ORF">DEQ80_00145</name>
</gene>
<dbReference type="InterPro" id="IPR050563">
    <property type="entry name" value="4-hydroxybenzoyl-CoA_TE"/>
</dbReference>
<evidence type="ECO:0000313" key="4">
    <source>
        <dbReference type="Proteomes" id="UP000264141"/>
    </source>
</evidence>
<reference evidence="3 4" key="1">
    <citation type="journal article" date="2018" name="Nat. Biotechnol.">
        <title>A standardized bacterial taxonomy based on genome phylogeny substantially revises the tree of life.</title>
        <authorList>
            <person name="Parks D.H."/>
            <person name="Chuvochina M."/>
            <person name="Waite D.W."/>
            <person name="Rinke C."/>
            <person name="Skarshewski A."/>
            <person name="Chaumeil P.A."/>
            <person name="Hugenholtz P."/>
        </authorList>
    </citation>
    <scope>NUCLEOTIDE SEQUENCE [LARGE SCALE GENOMIC DNA]</scope>
    <source>
        <strain evidence="3">UBA8781</strain>
    </source>
</reference>
<dbReference type="InterPro" id="IPR029069">
    <property type="entry name" value="HotDog_dom_sf"/>
</dbReference>
<comment type="caution">
    <text evidence="3">The sequence shown here is derived from an EMBL/GenBank/DDBJ whole genome shotgun (WGS) entry which is preliminary data.</text>
</comment>
<proteinExistence type="inferred from homology"/>
<dbReference type="EMBL" id="DPBP01000001">
    <property type="protein sequence ID" value="HCE16244.1"/>
    <property type="molecule type" value="Genomic_DNA"/>
</dbReference>
<dbReference type="PANTHER" id="PTHR31793">
    <property type="entry name" value="4-HYDROXYBENZOYL-COA THIOESTERASE FAMILY MEMBER"/>
    <property type="match status" value="1"/>
</dbReference>
<sequence length="140" mass="16145">MGRFHFRIPLEVRYGDLDPQWHVNNARYLSFLEQGRIAYLVHLGLWDGQDFNNLGLIVADIHVSYLAPILLFQKIYLEMCTSRIGNKSLTFAYQICDEQTGQALATAETVMVAYDYHTHQSIPVPAHWRSTIAAFEGWEK</sequence>
<protein>
    <submittedName>
        <fullName evidence="3">Acyl-CoA thioesterase</fullName>
    </submittedName>
</protein>
<dbReference type="PANTHER" id="PTHR31793:SF27">
    <property type="entry name" value="NOVEL THIOESTERASE SUPERFAMILY DOMAIN AND SAPOSIN A-TYPE DOMAIN CONTAINING PROTEIN (0610012H03RIK)"/>
    <property type="match status" value="1"/>
</dbReference>
<dbReference type="SUPFAM" id="SSF54637">
    <property type="entry name" value="Thioesterase/thiol ester dehydrase-isomerase"/>
    <property type="match status" value="1"/>
</dbReference>
<name>A0A3D1JCU7_9CHLR</name>
<accession>A0A3D1JCU7</accession>
<organism evidence="3 4">
    <name type="scientific">Anaerolinea thermolimosa</name>
    <dbReference type="NCBI Taxonomy" id="229919"/>
    <lineage>
        <taxon>Bacteria</taxon>
        <taxon>Bacillati</taxon>
        <taxon>Chloroflexota</taxon>
        <taxon>Anaerolineae</taxon>
        <taxon>Anaerolineales</taxon>
        <taxon>Anaerolineaceae</taxon>
        <taxon>Anaerolinea</taxon>
    </lineage>
</organism>
<evidence type="ECO:0000256" key="2">
    <source>
        <dbReference type="ARBA" id="ARBA00022801"/>
    </source>
</evidence>
<evidence type="ECO:0000313" key="3">
    <source>
        <dbReference type="EMBL" id="HCE16244.1"/>
    </source>
</evidence>
<comment type="similarity">
    <text evidence="1">Belongs to the 4-hydroxybenzoyl-CoA thioesterase family.</text>
</comment>
<dbReference type="Pfam" id="PF13279">
    <property type="entry name" value="4HBT_2"/>
    <property type="match status" value="1"/>
</dbReference>
<dbReference type="AlphaFoldDB" id="A0A3D1JCU7"/>
<dbReference type="Proteomes" id="UP000264141">
    <property type="component" value="Unassembled WGS sequence"/>
</dbReference>
<dbReference type="Gene3D" id="3.10.129.10">
    <property type="entry name" value="Hotdog Thioesterase"/>
    <property type="match status" value="1"/>
</dbReference>